<dbReference type="Proteomes" id="UP000095087">
    <property type="component" value="Unassembled WGS sequence"/>
</dbReference>
<dbReference type="NCBIfam" id="NF045541">
    <property type="entry name" value="scaf_prot_MCP2"/>
    <property type="match status" value="1"/>
</dbReference>
<dbReference type="OrthoDB" id="9806592at2"/>
<gene>
    <name evidence="6" type="ORF">A7A08_01851</name>
</gene>
<dbReference type="GO" id="GO:0008233">
    <property type="term" value="F:peptidase activity"/>
    <property type="evidence" value="ECO:0007669"/>
    <property type="project" value="UniProtKB-KW"/>
</dbReference>
<keyword evidence="1" id="KW-1188">Viral release from host cell</keyword>
<dbReference type="AlphaFoldDB" id="A0A1E2RYB8"/>
<feature type="region of interest" description="Disordered" evidence="4">
    <location>
        <begin position="167"/>
        <end position="204"/>
    </location>
</feature>
<proteinExistence type="predicted"/>
<sequence>MDTNLLTRSETVDLFKRLAEAPRASSWNAESRTVEVIFSTGAPVERYDSRGAFTEVLDVAGFEGAEGAPVLDHHRRDSFEAMLGSVVSARAIGGKAHATLKLSPHNPVADRIANELADGTRLGVSVGYTVEDWKERTDRKSGRREKIATRWTVREVSLVLVPADRQATTRGESMTVKPAQAKEPEAPVNTPENTVTAPEKEETPAAERAAVNVEIRSIAKITGLDQGWIDKQIDSEASVEEARAAAFEAMKTRAEPTTQIRNTAAEVVTDHTDPEARALVIGEALYARANPGHEISERARGYAHMSTLDVARDCLSTRGISVAGLAPTKLIERALHTTSDFPLILGDAVNRTLRKGYQAAPSGLKRAGRKTTAKDFREKHRLALSAGDGLEKVNEAGEFKSGSLAEAGETYRLLTFGRIFSISRQALVNDDIGAFTDLSRRLGQTAAASEANFLVDLLTENAGLGPTMSDNKKLFHADHGNLANPGTALSVASLSAARTGLRKQTGLKGEAISVTPKYLVVPPELETDAEKLLAQITAAKAEDINPFSGSLELVVEPRLSDGLRWYVAASPAEIDGLEYAYLEGEEGPQIETKAGFEVDGVQIKVRLDFGAGMVEWRSWYANPGSAE</sequence>
<feature type="domain" description="Prohead serine protease" evidence="5">
    <location>
        <begin position="50"/>
        <end position="170"/>
    </location>
</feature>
<accession>A0A1E2RYB8</accession>
<keyword evidence="3" id="KW-0378">Hydrolase</keyword>
<evidence type="ECO:0000256" key="4">
    <source>
        <dbReference type="SAM" id="MobiDB-lite"/>
    </source>
</evidence>
<dbReference type="EMBL" id="MASI01000004">
    <property type="protein sequence ID" value="ODA67105.1"/>
    <property type="molecule type" value="Genomic_DNA"/>
</dbReference>
<keyword evidence="7" id="KW-1185">Reference proteome</keyword>
<dbReference type="Pfam" id="PF25209">
    <property type="entry name" value="Phage_capsid_4"/>
    <property type="match status" value="1"/>
</dbReference>
<evidence type="ECO:0000256" key="1">
    <source>
        <dbReference type="ARBA" id="ARBA00022612"/>
    </source>
</evidence>
<dbReference type="GO" id="GO:0006508">
    <property type="term" value="P:proteolysis"/>
    <property type="evidence" value="ECO:0007669"/>
    <property type="project" value="UniProtKB-KW"/>
</dbReference>
<protein>
    <submittedName>
        <fullName evidence="6">Mu-like prophage major head subunit gpT</fullName>
    </submittedName>
</protein>
<evidence type="ECO:0000313" key="6">
    <source>
        <dbReference type="EMBL" id="ODA67105.1"/>
    </source>
</evidence>
<comment type="caution">
    <text evidence="6">The sequence shown here is derived from an EMBL/GenBank/DDBJ whole genome shotgun (WGS) entry which is preliminary data.</text>
</comment>
<dbReference type="InterPro" id="IPR054613">
    <property type="entry name" value="Peptidase_S78_dom"/>
</dbReference>
<reference evidence="6 7" key="1">
    <citation type="submission" date="2016-07" db="EMBL/GenBank/DDBJ databases">
        <title>Draft genome sequence of Methyloligella halotolerans C2T (VKM B-2706T=CCUG 61687T=DSM 25045T), a halotolerant polyhydroxybutyrate accumulating methylotroph.</title>
        <authorList>
            <person name="Vasilenko O.V."/>
            <person name="Doronina N.V."/>
            <person name="Poroshina M.N."/>
            <person name="Tarlachkov S.V."/>
            <person name="Trotsenko Y.A."/>
        </authorList>
    </citation>
    <scope>NUCLEOTIDE SEQUENCE [LARGE SCALE GENOMIC DNA]</scope>
    <source>
        <strain evidence="6 7">VKM B-2706</strain>
    </source>
</reference>
<dbReference type="RefSeq" id="WP_069095127.1">
    <property type="nucleotide sequence ID" value="NZ_MASI01000004.1"/>
</dbReference>
<evidence type="ECO:0000259" key="5">
    <source>
        <dbReference type="Pfam" id="PF04586"/>
    </source>
</evidence>
<evidence type="ECO:0000256" key="2">
    <source>
        <dbReference type="ARBA" id="ARBA00022670"/>
    </source>
</evidence>
<name>A0A1E2RYB8_9HYPH</name>
<keyword evidence="2" id="KW-0645">Protease</keyword>
<evidence type="ECO:0000313" key="7">
    <source>
        <dbReference type="Proteomes" id="UP000095087"/>
    </source>
</evidence>
<organism evidence="6 7">
    <name type="scientific">Methyloligella halotolerans</name>
    <dbReference type="NCBI Taxonomy" id="1177755"/>
    <lineage>
        <taxon>Bacteria</taxon>
        <taxon>Pseudomonadati</taxon>
        <taxon>Pseudomonadota</taxon>
        <taxon>Alphaproteobacteria</taxon>
        <taxon>Hyphomicrobiales</taxon>
        <taxon>Hyphomicrobiaceae</taxon>
        <taxon>Methyloligella</taxon>
    </lineage>
</organism>
<dbReference type="STRING" id="1177755.A7A08_01851"/>
<dbReference type="PATRIC" id="fig|1177755.3.peg.1854"/>
<dbReference type="Pfam" id="PF04586">
    <property type="entry name" value="Peptidase_S78"/>
    <property type="match status" value="1"/>
</dbReference>
<evidence type="ECO:0000256" key="3">
    <source>
        <dbReference type="ARBA" id="ARBA00022801"/>
    </source>
</evidence>